<gene>
    <name evidence="2" type="ORF">UU70_C0028G0006</name>
</gene>
<feature type="non-terminal residue" evidence="2">
    <location>
        <position position="1"/>
    </location>
</feature>
<reference evidence="2 3" key="1">
    <citation type="journal article" date="2015" name="Nature">
        <title>rRNA introns, odd ribosomes, and small enigmatic genomes across a large radiation of phyla.</title>
        <authorList>
            <person name="Brown C.T."/>
            <person name="Hug L.A."/>
            <person name="Thomas B.C."/>
            <person name="Sharon I."/>
            <person name="Castelle C.J."/>
            <person name="Singh A."/>
            <person name="Wilkins M.J."/>
            <person name="Williams K.H."/>
            <person name="Banfield J.F."/>
        </authorList>
    </citation>
    <scope>NUCLEOTIDE SEQUENCE [LARGE SCALE GENOMIC DNA]</scope>
</reference>
<accession>A0A0G0WLF0</accession>
<name>A0A0G0WLF0_9BACT</name>
<organism evidence="2 3">
    <name type="scientific">Candidatus Yanofskybacteria bacterium GW2011_GWA1_41_6</name>
    <dbReference type="NCBI Taxonomy" id="1619020"/>
    <lineage>
        <taxon>Bacteria</taxon>
        <taxon>Candidatus Yanofskyibacteriota</taxon>
    </lineage>
</organism>
<sequence>LYQVPDFKIGNYSFAQVLDYLPGFGLDENWNIVKLILMIVSVLLGILIAMVIVRINRLMGTKINLAKELLPPQPATSGSNARWDEIEKHINSTREAEWKFAVIEADKLVDELLRGAGFPGDTMGDRLMNIQPGQLTTLQNLWEAHKIRNRLAHDINYFLRYTEAKRAVGLYEKTLKELQAL</sequence>
<keyword evidence="1" id="KW-1133">Transmembrane helix</keyword>
<evidence type="ECO:0000256" key="1">
    <source>
        <dbReference type="SAM" id="Phobius"/>
    </source>
</evidence>
<proteinExistence type="predicted"/>
<dbReference type="EMBL" id="LCBQ01000028">
    <property type="protein sequence ID" value="KKS12937.1"/>
    <property type="molecule type" value="Genomic_DNA"/>
</dbReference>
<evidence type="ECO:0000313" key="3">
    <source>
        <dbReference type="Proteomes" id="UP000034380"/>
    </source>
</evidence>
<evidence type="ECO:0000313" key="2">
    <source>
        <dbReference type="EMBL" id="KKS12937.1"/>
    </source>
</evidence>
<keyword evidence="1" id="KW-0812">Transmembrane</keyword>
<feature type="transmembrane region" description="Helical" evidence="1">
    <location>
        <begin position="32"/>
        <end position="53"/>
    </location>
</feature>
<comment type="caution">
    <text evidence="2">The sequence shown here is derived from an EMBL/GenBank/DDBJ whole genome shotgun (WGS) entry which is preliminary data.</text>
</comment>
<protein>
    <submittedName>
        <fullName evidence="2">Uncharacterized protein</fullName>
    </submittedName>
</protein>
<dbReference type="Proteomes" id="UP000034380">
    <property type="component" value="Unassembled WGS sequence"/>
</dbReference>
<dbReference type="AlphaFoldDB" id="A0A0G0WLF0"/>
<keyword evidence="1" id="KW-0472">Membrane</keyword>